<gene>
    <name evidence="2" type="ORF">IAB46_03260</name>
</gene>
<evidence type="ECO:0000313" key="2">
    <source>
        <dbReference type="EMBL" id="HIS46573.1"/>
    </source>
</evidence>
<dbReference type="EMBL" id="DVIT01000013">
    <property type="protein sequence ID" value="HIS46573.1"/>
    <property type="molecule type" value="Genomic_DNA"/>
</dbReference>
<dbReference type="Pfam" id="PF13302">
    <property type="entry name" value="Acetyltransf_3"/>
    <property type="match status" value="1"/>
</dbReference>
<organism evidence="2 3">
    <name type="scientific">Candidatus Scybalocola faecigallinarum</name>
    <dbReference type="NCBI Taxonomy" id="2840941"/>
    <lineage>
        <taxon>Bacteria</taxon>
        <taxon>Bacillati</taxon>
        <taxon>Bacillota</taxon>
        <taxon>Clostridia</taxon>
        <taxon>Lachnospirales</taxon>
        <taxon>Lachnospiraceae</taxon>
        <taxon>Lachnospiraceae incertae sedis</taxon>
        <taxon>Candidatus Scybalocola (ex Gilroy et al. 2021)</taxon>
    </lineage>
</organism>
<name>A0A9D1JPW9_9FIRM</name>
<proteinExistence type="predicted"/>
<evidence type="ECO:0000259" key="1">
    <source>
        <dbReference type="Pfam" id="PF13302"/>
    </source>
</evidence>
<reference evidence="2" key="1">
    <citation type="submission" date="2020-10" db="EMBL/GenBank/DDBJ databases">
        <authorList>
            <person name="Gilroy R."/>
        </authorList>
    </citation>
    <scope>NUCLEOTIDE SEQUENCE</scope>
    <source>
        <strain evidence="2">CHK178-757</strain>
    </source>
</reference>
<dbReference type="Gene3D" id="3.40.630.30">
    <property type="match status" value="1"/>
</dbReference>
<dbReference type="PANTHER" id="PTHR43792:SF1">
    <property type="entry name" value="N-ACETYLTRANSFERASE DOMAIN-CONTAINING PROTEIN"/>
    <property type="match status" value="1"/>
</dbReference>
<accession>A0A9D1JPW9</accession>
<dbReference type="PANTHER" id="PTHR43792">
    <property type="entry name" value="GNAT FAMILY, PUTATIVE (AFU_ORTHOLOGUE AFUA_3G00765)-RELATED-RELATED"/>
    <property type="match status" value="1"/>
</dbReference>
<dbReference type="InterPro" id="IPR051531">
    <property type="entry name" value="N-acetyltransferase"/>
</dbReference>
<dbReference type="InterPro" id="IPR000182">
    <property type="entry name" value="GNAT_dom"/>
</dbReference>
<protein>
    <submittedName>
        <fullName evidence="2">GNAT family N-acetyltransferase</fullName>
    </submittedName>
</protein>
<dbReference type="GO" id="GO:0016747">
    <property type="term" value="F:acyltransferase activity, transferring groups other than amino-acyl groups"/>
    <property type="evidence" value="ECO:0007669"/>
    <property type="project" value="InterPro"/>
</dbReference>
<comment type="caution">
    <text evidence="2">The sequence shown here is derived from an EMBL/GenBank/DDBJ whole genome shotgun (WGS) entry which is preliminary data.</text>
</comment>
<reference evidence="2" key="2">
    <citation type="journal article" date="2021" name="PeerJ">
        <title>Extensive microbial diversity within the chicken gut microbiome revealed by metagenomics and culture.</title>
        <authorList>
            <person name="Gilroy R."/>
            <person name="Ravi A."/>
            <person name="Getino M."/>
            <person name="Pursley I."/>
            <person name="Horton D.L."/>
            <person name="Alikhan N.F."/>
            <person name="Baker D."/>
            <person name="Gharbi K."/>
            <person name="Hall N."/>
            <person name="Watson M."/>
            <person name="Adriaenssens E.M."/>
            <person name="Foster-Nyarko E."/>
            <person name="Jarju S."/>
            <person name="Secka A."/>
            <person name="Antonio M."/>
            <person name="Oren A."/>
            <person name="Chaudhuri R.R."/>
            <person name="La Ragione R."/>
            <person name="Hildebrand F."/>
            <person name="Pallen M.J."/>
        </authorList>
    </citation>
    <scope>NUCLEOTIDE SEQUENCE</scope>
    <source>
        <strain evidence="2">CHK178-757</strain>
    </source>
</reference>
<evidence type="ECO:0000313" key="3">
    <source>
        <dbReference type="Proteomes" id="UP000823927"/>
    </source>
</evidence>
<sequence>MLEFIPFKTETDYDEFSQLAFNPQVMEMNFGRVFTPQEAQGFFQGMLSMNQSQTRLPGYCKVLLHKDEDLGGETALSQNNEPRFIGMCGMNWNEEYSAVEIEYMLLPQFWHQGLGKAVVGKMMDLLEALPADKNGETPKRVIAITDPGNLASEKILEYYGFVCQKTYTVEDGSMARLYLYT</sequence>
<dbReference type="AlphaFoldDB" id="A0A9D1JPW9"/>
<dbReference type="SUPFAM" id="SSF55729">
    <property type="entry name" value="Acyl-CoA N-acyltransferases (Nat)"/>
    <property type="match status" value="1"/>
</dbReference>
<dbReference type="Proteomes" id="UP000823927">
    <property type="component" value="Unassembled WGS sequence"/>
</dbReference>
<dbReference type="InterPro" id="IPR016181">
    <property type="entry name" value="Acyl_CoA_acyltransferase"/>
</dbReference>
<feature type="domain" description="N-acetyltransferase" evidence="1">
    <location>
        <begin position="3"/>
        <end position="162"/>
    </location>
</feature>